<dbReference type="AlphaFoldDB" id="A0A0A9EPI0"/>
<name>A0A0A9EPI0_ARUDO</name>
<evidence type="ECO:0000313" key="2">
    <source>
        <dbReference type="EMBL" id="JAE02605.1"/>
    </source>
</evidence>
<reference evidence="2" key="2">
    <citation type="journal article" date="2015" name="Data Brief">
        <title>Shoot transcriptome of the giant reed, Arundo donax.</title>
        <authorList>
            <person name="Barrero R.A."/>
            <person name="Guerrero F.D."/>
            <person name="Moolhuijzen P."/>
            <person name="Goolsby J.A."/>
            <person name="Tidwell J."/>
            <person name="Bellgard S.E."/>
            <person name="Bellgard M.I."/>
        </authorList>
    </citation>
    <scope>NUCLEOTIDE SEQUENCE</scope>
    <source>
        <tissue evidence="2">Shoot tissue taken approximately 20 cm above the soil surface</tissue>
    </source>
</reference>
<protein>
    <submittedName>
        <fullName evidence="2">Uncharacterized protein</fullName>
    </submittedName>
</protein>
<sequence>MEGSWWRPEVGGGERGRRRRRRRRLGREEGLVVGGRGRGERRFPSSVSAD</sequence>
<reference evidence="2" key="1">
    <citation type="submission" date="2014-09" db="EMBL/GenBank/DDBJ databases">
        <authorList>
            <person name="Magalhaes I.L.F."/>
            <person name="Oliveira U."/>
            <person name="Santos F.R."/>
            <person name="Vidigal T.H.D.A."/>
            <person name="Brescovit A.D."/>
            <person name="Santos A.J."/>
        </authorList>
    </citation>
    <scope>NUCLEOTIDE SEQUENCE</scope>
    <source>
        <tissue evidence="2">Shoot tissue taken approximately 20 cm above the soil surface</tissue>
    </source>
</reference>
<evidence type="ECO:0000256" key="1">
    <source>
        <dbReference type="SAM" id="MobiDB-lite"/>
    </source>
</evidence>
<accession>A0A0A9EPI0</accession>
<organism evidence="2">
    <name type="scientific">Arundo donax</name>
    <name type="common">Giant reed</name>
    <name type="synonym">Donax arundinaceus</name>
    <dbReference type="NCBI Taxonomy" id="35708"/>
    <lineage>
        <taxon>Eukaryota</taxon>
        <taxon>Viridiplantae</taxon>
        <taxon>Streptophyta</taxon>
        <taxon>Embryophyta</taxon>
        <taxon>Tracheophyta</taxon>
        <taxon>Spermatophyta</taxon>
        <taxon>Magnoliopsida</taxon>
        <taxon>Liliopsida</taxon>
        <taxon>Poales</taxon>
        <taxon>Poaceae</taxon>
        <taxon>PACMAD clade</taxon>
        <taxon>Arundinoideae</taxon>
        <taxon>Arundineae</taxon>
        <taxon>Arundo</taxon>
    </lineage>
</organism>
<dbReference type="EMBL" id="GBRH01195291">
    <property type="protein sequence ID" value="JAE02605.1"/>
    <property type="molecule type" value="Transcribed_RNA"/>
</dbReference>
<feature type="compositionally biased region" description="Basic residues" evidence="1">
    <location>
        <begin position="16"/>
        <end position="25"/>
    </location>
</feature>
<feature type="region of interest" description="Disordered" evidence="1">
    <location>
        <begin position="1"/>
        <end position="28"/>
    </location>
</feature>
<proteinExistence type="predicted"/>